<name>A0A0C3NS39_PISTI</name>
<feature type="region of interest" description="Disordered" evidence="1">
    <location>
        <begin position="94"/>
        <end position="116"/>
    </location>
</feature>
<organism evidence="2 3">
    <name type="scientific">Pisolithus tinctorius Marx 270</name>
    <dbReference type="NCBI Taxonomy" id="870435"/>
    <lineage>
        <taxon>Eukaryota</taxon>
        <taxon>Fungi</taxon>
        <taxon>Dikarya</taxon>
        <taxon>Basidiomycota</taxon>
        <taxon>Agaricomycotina</taxon>
        <taxon>Agaricomycetes</taxon>
        <taxon>Agaricomycetidae</taxon>
        <taxon>Boletales</taxon>
        <taxon>Sclerodermatineae</taxon>
        <taxon>Pisolithaceae</taxon>
        <taxon>Pisolithus</taxon>
    </lineage>
</organism>
<reference evidence="2 3" key="1">
    <citation type="submission" date="2014-04" db="EMBL/GenBank/DDBJ databases">
        <authorList>
            <consortium name="DOE Joint Genome Institute"/>
            <person name="Kuo A."/>
            <person name="Kohler A."/>
            <person name="Costa M.D."/>
            <person name="Nagy L.G."/>
            <person name="Floudas D."/>
            <person name="Copeland A."/>
            <person name="Barry K.W."/>
            <person name="Cichocki N."/>
            <person name="Veneault-Fourrey C."/>
            <person name="LaButti K."/>
            <person name="Lindquist E.A."/>
            <person name="Lipzen A."/>
            <person name="Lundell T."/>
            <person name="Morin E."/>
            <person name="Murat C."/>
            <person name="Sun H."/>
            <person name="Tunlid A."/>
            <person name="Henrissat B."/>
            <person name="Grigoriev I.V."/>
            <person name="Hibbett D.S."/>
            <person name="Martin F."/>
            <person name="Nordberg H.P."/>
            <person name="Cantor M.N."/>
            <person name="Hua S.X."/>
        </authorList>
    </citation>
    <scope>NUCLEOTIDE SEQUENCE [LARGE SCALE GENOMIC DNA]</scope>
    <source>
        <strain evidence="2 3">Marx 270</strain>
    </source>
</reference>
<keyword evidence="3" id="KW-1185">Reference proteome</keyword>
<dbReference type="InParanoid" id="A0A0C3NS39"/>
<accession>A0A0C3NS39</accession>
<protein>
    <submittedName>
        <fullName evidence="2">Uncharacterized protein</fullName>
    </submittedName>
</protein>
<evidence type="ECO:0000313" key="2">
    <source>
        <dbReference type="EMBL" id="KIN98108.1"/>
    </source>
</evidence>
<evidence type="ECO:0000313" key="3">
    <source>
        <dbReference type="Proteomes" id="UP000054217"/>
    </source>
</evidence>
<evidence type="ECO:0000256" key="1">
    <source>
        <dbReference type="SAM" id="MobiDB-lite"/>
    </source>
</evidence>
<dbReference type="EMBL" id="KN832019">
    <property type="protein sequence ID" value="KIN98108.1"/>
    <property type="molecule type" value="Genomic_DNA"/>
</dbReference>
<feature type="compositionally biased region" description="Polar residues" evidence="1">
    <location>
        <begin position="94"/>
        <end position="108"/>
    </location>
</feature>
<sequence length="299" mass="33184">MCYKQNEYPLLPVSVISKNDLLPDIMRCQRQELPGNTFRAIKALTKFARVLPSVVEVGGTQGLLLSQIGECLLPDTTRTQVDALILSWHPLGVPTQQERSPNTRSITSAHRGEEDGNTTIVRDNPTLGMMLTESLVVDPNSSVPPFPNGKWDQRFEGSHVLIQRRLDTPPRCHRYTNGVVFEEYVGPDSIHDTVPFLFEPRVSHDSDTELTAKPPIDGSFPLLNNISLVTDLEFEGGCHRPISTFCGCAMAKSEPYRIECIALQMVYLLSTPFYGKAVTLGRGGNDPDQWLTATLGYPT</sequence>
<dbReference type="AlphaFoldDB" id="A0A0C3NS39"/>
<dbReference type="Proteomes" id="UP000054217">
    <property type="component" value="Unassembled WGS sequence"/>
</dbReference>
<reference evidence="3" key="2">
    <citation type="submission" date="2015-01" db="EMBL/GenBank/DDBJ databases">
        <title>Evolutionary Origins and Diversification of the Mycorrhizal Mutualists.</title>
        <authorList>
            <consortium name="DOE Joint Genome Institute"/>
            <consortium name="Mycorrhizal Genomics Consortium"/>
            <person name="Kohler A."/>
            <person name="Kuo A."/>
            <person name="Nagy L.G."/>
            <person name="Floudas D."/>
            <person name="Copeland A."/>
            <person name="Barry K.W."/>
            <person name="Cichocki N."/>
            <person name="Veneault-Fourrey C."/>
            <person name="LaButti K."/>
            <person name="Lindquist E.A."/>
            <person name="Lipzen A."/>
            <person name="Lundell T."/>
            <person name="Morin E."/>
            <person name="Murat C."/>
            <person name="Riley R."/>
            <person name="Ohm R."/>
            <person name="Sun H."/>
            <person name="Tunlid A."/>
            <person name="Henrissat B."/>
            <person name="Grigoriev I.V."/>
            <person name="Hibbett D.S."/>
            <person name="Martin F."/>
        </authorList>
    </citation>
    <scope>NUCLEOTIDE SEQUENCE [LARGE SCALE GENOMIC DNA]</scope>
    <source>
        <strain evidence="3">Marx 270</strain>
    </source>
</reference>
<proteinExistence type="predicted"/>
<gene>
    <name evidence="2" type="ORF">M404DRAFT_10643</name>
</gene>
<dbReference type="HOGENOM" id="CLU_931029_0_0_1"/>
<dbReference type="OrthoDB" id="10396810at2759"/>